<dbReference type="EMBL" id="DUJP01000021">
    <property type="protein sequence ID" value="HII46773.1"/>
    <property type="molecule type" value="Genomic_DNA"/>
</dbReference>
<dbReference type="PANTHER" id="PTHR43080:SF2">
    <property type="entry name" value="CBS DOMAIN-CONTAINING PROTEIN"/>
    <property type="match status" value="1"/>
</dbReference>
<dbReference type="OMA" id="QMRDQHV"/>
<dbReference type="InterPro" id="IPR051257">
    <property type="entry name" value="Diverse_CBS-Domain"/>
</dbReference>
<comment type="caution">
    <text evidence="4">The sequence shown here is derived from an EMBL/GenBank/DDBJ whole genome shotgun (WGS) entry which is preliminary data.</text>
</comment>
<organism evidence="4 5">
    <name type="scientific">Pyrobaculum aerophilum</name>
    <dbReference type="NCBI Taxonomy" id="13773"/>
    <lineage>
        <taxon>Archaea</taxon>
        <taxon>Thermoproteota</taxon>
        <taxon>Thermoprotei</taxon>
        <taxon>Thermoproteales</taxon>
        <taxon>Thermoproteaceae</taxon>
        <taxon>Pyrobaculum</taxon>
    </lineage>
</organism>
<evidence type="ECO:0000256" key="2">
    <source>
        <dbReference type="PROSITE-ProRule" id="PRU00703"/>
    </source>
</evidence>
<protein>
    <submittedName>
        <fullName evidence="4">CBS domain-containing protein</fullName>
    </submittedName>
</protein>
<dbReference type="AlphaFoldDB" id="A0A832SHJ8"/>
<dbReference type="Pfam" id="PF00571">
    <property type="entry name" value="CBS"/>
    <property type="match status" value="2"/>
</dbReference>
<gene>
    <name evidence="4" type="ORF">HA333_04815</name>
</gene>
<feature type="domain" description="CBS" evidence="3">
    <location>
        <begin position="70"/>
        <end position="126"/>
    </location>
</feature>
<dbReference type="PANTHER" id="PTHR43080">
    <property type="entry name" value="CBS DOMAIN-CONTAINING PROTEIN CBSX3, MITOCHONDRIAL"/>
    <property type="match status" value="1"/>
</dbReference>
<dbReference type="Gene3D" id="3.10.580.10">
    <property type="entry name" value="CBS-domain"/>
    <property type="match status" value="1"/>
</dbReference>
<evidence type="ECO:0000313" key="5">
    <source>
        <dbReference type="Proteomes" id="UP000651120"/>
    </source>
</evidence>
<feature type="domain" description="CBS" evidence="3">
    <location>
        <begin position="7"/>
        <end position="63"/>
    </location>
</feature>
<dbReference type="InterPro" id="IPR000644">
    <property type="entry name" value="CBS_dom"/>
</dbReference>
<dbReference type="SMART" id="SM00116">
    <property type="entry name" value="CBS"/>
    <property type="match status" value="2"/>
</dbReference>
<reference evidence="4" key="1">
    <citation type="journal article" date="2020" name="bioRxiv">
        <title>A rank-normalized archaeal taxonomy based on genome phylogeny resolves widespread incomplete and uneven classifications.</title>
        <authorList>
            <person name="Rinke C."/>
            <person name="Chuvochina M."/>
            <person name="Mussig A.J."/>
            <person name="Chaumeil P.-A."/>
            <person name="Waite D.W."/>
            <person name="Whitman W.B."/>
            <person name="Parks D.H."/>
            <person name="Hugenholtz P."/>
        </authorList>
    </citation>
    <scope>NUCLEOTIDE SEQUENCE</scope>
    <source>
        <strain evidence="4">UBA8839</strain>
    </source>
</reference>
<dbReference type="Proteomes" id="UP000651120">
    <property type="component" value="Unassembled WGS sequence"/>
</dbReference>
<name>A0A832SHJ8_9CREN</name>
<evidence type="ECO:0000313" key="4">
    <source>
        <dbReference type="EMBL" id="HII46773.1"/>
    </source>
</evidence>
<dbReference type="CDD" id="cd09836">
    <property type="entry name" value="CBS_pair_arch"/>
    <property type="match status" value="1"/>
</dbReference>
<accession>A0A832SHJ8</accession>
<evidence type="ECO:0000259" key="3">
    <source>
        <dbReference type="PROSITE" id="PS51371"/>
    </source>
</evidence>
<sequence>MKIGVIARRHPITAPYNISIKEAASIMTKKRIGLLVLVREGRLFGVVSERDIIRAVAQGISPEEPASLIATRGVVTIEADEDVIKAAKLMREHGVRHLVVTKGGELYGVVSVRDIVNEVLQLKQAVEGGALDEIVPIRRQRRGL</sequence>
<dbReference type="SUPFAM" id="SSF54631">
    <property type="entry name" value="CBS-domain pair"/>
    <property type="match status" value="1"/>
</dbReference>
<dbReference type="GeneID" id="1463531"/>
<dbReference type="InterPro" id="IPR046342">
    <property type="entry name" value="CBS_dom_sf"/>
</dbReference>
<dbReference type="PROSITE" id="PS51371">
    <property type="entry name" value="CBS"/>
    <property type="match status" value="2"/>
</dbReference>
<keyword evidence="1 2" id="KW-0129">CBS domain</keyword>
<evidence type="ECO:0000256" key="1">
    <source>
        <dbReference type="ARBA" id="ARBA00023122"/>
    </source>
</evidence>
<dbReference type="RefSeq" id="WP_011008838.1">
    <property type="nucleotide sequence ID" value="NZ_DUJP01000021.1"/>
</dbReference>
<proteinExistence type="predicted"/>